<protein>
    <submittedName>
        <fullName evidence="2">Uncharacterized protein</fullName>
    </submittedName>
</protein>
<reference evidence="2 3" key="1">
    <citation type="submission" date="2021-06" db="EMBL/GenBank/DDBJ databases">
        <authorList>
            <person name="Jeong J.W."/>
        </authorList>
    </citation>
    <scope>NUCLEOTIDE SEQUENCE [LARGE SCALE GENOMIC DNA]</scope>
    <source>
        <strain evidence="2 3">MMS21-TAE1-1</strain>
    </source>
</reference>
<evidence type="ECO:0000313" key="3">
    <source>
        <dbReference type="Proteomes" id="UP000824166"/>
    </source>
</evidence>
<gene>
    <name evidence="2" type="ORF">KSW38_16375</name>
</gene>
<dbReference type="EMBL" id="JAHOPC010000010">
    <property type="protein sequence ID" value="MBU8867864.1"/>
    <property type="molecule type" value="Genomic_DNA"/>
</dbReference>
<accession>A0ABS6I9V5</accession>
<evidence type="ECO:0000313" key="2">
    <source>
        <dbReference type="EMBL" id="MBU8867864.1"/>
    </source>
</evidence>
<feature type="compositionally biased region" description="Polar residues" evidence="1">
    <location>
        <begin position="138"/>
        <end position="153"/>
    </location>
</feature>
<dbReference type="Proteomes" id="UP000824166">
    <property type="component" value="Unassembled WGS sequence"/>
</dbReference>
<organism evidence="2 3">
    <name type="scientific">Paenarthrobacter aromaticivorans</name>
    <dbReference type="NCBI Taxonomy" id="2849150"/>
    <lineage>
        <taxon>Bacteria</taxon>
        <taxon>Bacillati</taxon>
        <taxon>Actinomycetota</taxon>
        <taxon>Actinomycetes</taxon>
        <taxon>Micrococcales</taxon>
        <taxon>Micrococcaceae</taxon>
        <taxon>Paenarthrobacter</taxon>
    </lineage>
</organism>
<dbReference type="RefSeq" id="WP_216925982.1">
    <property type="nucleotide sequence ID" value="NZ_JAHOPC010000010.1"/>
</dbReference>
<comment type="caution">
    <text evidence="2">The sequence shown here is derived from an EMBL/GenBank/DDBJ whole genome shotgun (WGS) entry which is preliminary data.</text>
</comment>
<proteinExistence type="predicted"/>
<keyword evidence="3" id="KW-1185">Reference proteome</keyword>
<feature type="region of interest" description="Disordered" evidence="1">
    <location>
        <begin position="138"/>
        <end position="184"/>
    </location>
</feature>
<name>A0ABS6I9V5_9MICC</name>
<feature type="compositionally biased region" description="Basic residues" evidence="1">
    <location>
        <begin position="171"/>
        <end position="184"/>
    </location>
</feature>
<sequence length="184" mass="20706">MNETGNKEEYTLPSTSYVLSMMKRPAQESVTDPNLYFQIPEALWTEGFFQKLKGPGLVMLLILLAEQANTKPVWFSGAEFFDRYRISPSTRTKGTKELVDLGMLITTSVPLPATWGESPFEQKRRRFEYRLIGVVENPSNGESEPVSVFSSGAASAKKTPEAPPSAASDSKKRKKRKRQKRKLL</sequence>
<evidence type="ECO:0000256" key="1">
    <source>
        <dbReference type="SAM" id="MobiDB-lite"/>
    </source>
</evidence>